<dbReference type="GO" id="GO:0005737">
    <property type="term" value="C:cytoplasm"/>
    <property type="evidence" value="ECO:0007669"/>
    <property type="project" value="TreeGrafter"/>
</dbReference>
<evidence type="ECO:0000313" key="3">
    <source>
        <dbReference type="Proteomes" id="UP000298493"/>
    </source>
</evidence>
<dbReference type="PANTHER" id="PTHR46588:SF1">
    <property type="entry name" value="SERINE_THREONINE_TYROSINE-INTERACTING PROTEIN"/>
    <property type="match status" value="1"/>
</dbReference>
<dbReference type="EMBL" id="SNSC02000002">
    <property type="protein sequence ID" value="TID26444.1"/>
    <property type="molecule type" value="Genomic_DNA"/>
</dbReference>
<dbReference type="STRING" id="86259.A0A4Z1PFK7"/>
<protein>
    <submittedName>
        <fullName evidence="2">Uncharacterized protein</fullName>
    </submittedName>
</protein>
<accession>A0A4Z1PFK7</accession>
<dbReference type="GO" id="GO:0070372">
    <property type="term" value="P:regulation of ERK1 and ERK2 cascade"/>
    <property type="evidence" value="ECO:0007669"/>
    <property type="project" value="TreeGrafter"/>
</dbReference>
<dbReference type="InterPro" id="IPR052449">
    <property type="entry name" value="STYX-Interacting_Phosphatase"/>
</dbReference>
<reference evidence="2 3" key="1">
    <citation type="submission" date="2019-04" db="EMBL/GenBank/DDBJ databases">
        <title>High contiguity whole genome sequence and gene annotation resource for two Venturia nashicola isolates.</title>
        <authorList>
            <person name="Prokchorchik M."/>
            <person name="Won K."/>
            <person name="Lee Y."/>
            <person name="Choi E.D."/>
            <person name="Segonzac C."/>
            <person name="Sohn K.H."/>
        </authorList>
    </citation>
    <scope>NUCLEOTIDE SEQUENCE [LARGE SCALE GENOMIC DNA]</scope>
    <source>
        <strain evidence="2 3">PRI2</strain>
    </source>
</reference>
<gene>
    <name evidence="2" type="ORF">E6O75_ATG00937</name>
</gene>
<feature type="compositionally biased region" description="Acidic residues" evidence="1">
    <location>
        <begin position="316"/>
        <end position="334"/>
    </location>
</feature>
<dbReference type="SUPFAM" id="SSF52799">
    <property type="entry name" value="(Phosphotyrosine protein) phosphatases II"/>
    <property type="match status" value="1"/>
</dbReference>
<dbReference type="Gene3D" id="3.90.190.10">
    <property type="entry name" value="Protein tyrosine phosphatase superfamily"/>
    <property type="match status" value="1"/>
</dbReference>
<name>A0A4Z1PFK7_9PEZI</name>
<dbReference type="InterPro" id="IPR029021">
    <property type="entry name" value="Prot-tyrosine_phosphatase-like"/>
</dbReference>
<comment type="caution">
    <text evidence="2">The sequence shown here is derived from an EMBL/GenBank/DDBJ whole genome shotgun (WGS) entry which is preliminary data.</text>
</comment>
<dbReference type="GO" id="GO:0062026">
    <property type="term" value="P:negative regulation of SCF-dependent proteasomal ubiquitin-dependent catabolic process"/>
    <property type="evidence" value="ECO:0007669"/>
    <property type="project" value="TreeGrafter"/>
</dbReference>
<sequence>MTLPLPQINEQAMSDNSRLGHARSADYVFRIPTPPRVVIPALNAWNNHKSSWHPGNIIHDPDPAVNVDFLQETDYVGELARPVVSGGGWTYANRRQAQSVLSYLYLGPQNAARDKDYLQREGITMILAIEHKTPSGSMLTKGPMKVADELGIAKAKVEVAHNQELISLFPTTTRIINSHLRELHNRKTLNPQGGIPDGKVLVFCESGNEKSAGVVAAYLMDTYTDTDYVKAAQICNQRRFCCSFDDSMKQLLKTYGELVTAKRDISKLNNQPIHNQGHPVTSPFFGSPGLVSPQPLQPGSYFAPILNNGRKREREIEQEDVDMDDGDGDETMADDQDRFSGRGFVPFR</sequence>
<dbReference type="PANTHER" id="PTHR46588">
    <property type="entry name" value="SERINE/THREONINE/TYROSINE-INTERACTING PROTEIN"/>
    <property type="match status" value="1"/>
</dbReference>
<proteinExistence type="predicted"/>
<feature type="region of interest" description="Disordered" evidence="1">
    <location>
        <begin position="311"/>
        <end position="348"/>
    </location>
</feature>
<dbReference type="CDD" id="cd14498">
    <property type="entry name" value="DSP"/>
    <property type="match status" value="1"/>
</dbReference>
<dbReference type="OrthoDB" id="10252009at2759"/>
<keyword evidence="3" id="KW-1185">Reference proteome</keyword>
<dbReference type="AlphaFoldDB" id="A0A4Z1PFK7"/>
<organism evidence="2 3">
    <name type="scientific">Venturia nashicola</name>
    <dbReference type="NCBI Taxonomy" id="86259"/>
    <lineage>
        <taxon>Eukaryota</taxon>
        <taxon>Fungi</taxon>
        <taxon>Dikarya</taxon>
        <taxon>Ascomycota</taxon>
        <taxon>Pezizomycotina</taxon>
        <taxon>Dothideomycetes</taxon>
        <taxon>Pleosporomycetidae</taxon>
        <taxon>Venturiales</taxon>
        <taxon>Venturiaceae</taxon>
        <taxon>Venturia</taxon>
    </lineage>
</organism>
<dbReference type="GO" id="GO:0005654">
    <property type="term" value="C:nucleoplasm"/>
    <property type="evidence" value="ECO:0007669"/>
    <property type="project" value="TreeGrafter"/>
</dbReference>
<dbReference type="Proteomes" id="UP000298493">
    <property type="component" value="Unassembled WGS sequence"/>
</dbReference>
<dbReference type="GO" id="GO:1990444">
    <property type="term" value="F:F-box domain binding"/>
    <property type="evidence" value="ECO:0007669"/>
    <property type="project" value="TreeGrafter"/>
</dbReference>
<evidence type="ECO:0000256" key="1">
    <source>
        <dbReference type="SAM" id="MobiDB-lite"/>
    </source>
</evidence>
<evidence type="ECO:0000313" key="2">
    <source>
        <dbReference type="EMBL" id="TID26444.1"/>
    </source>
</evidence>